<organism evidence="2 3">
    <name type="scientific">Candidatus Gallitreponema excrementavium</name>
    <dbReference type="NCBI Taxonomy" id="2840840"/>
    <lineage>
        <taxon>Bacteria</taxon>
        <taxon>Pseudomonadati</taxon>
        <taxon>Spirochaetota</taxon>
        <taxon>Spirochaetia</taxon>
        <taxon>Spirochaetales</taxon>
        <taxon>Candidatus Gallitreponema</taxon>
    </lineage>
</organism>
<accession>A0A9D9HNC4</accession>
<evidence type="ECO:0000256" key="1">
    <source>
        <dbReference type="PROSITE-ProRule" id="PRU00339"/>
    </source>
</evidence>
<dbReference type="Proteomes" id="UP000823638">
    <property type="component" value="Unassembled WGS sequence"/>
</dbReference>
<dbReference type="InterPro" id="IPR011990">
    <property type="entry name" value="TPR-like_helical_dom_sf"/>
</dbReference>
<reference evidence="2" key="1">
    <citation type="submission" date="2020-10" db="EMBL/GenBank/DDBJ databases">
        <authorList>
            <person name="Gilroy R."/>
        </authorList>
    </citation>
    <scope>NUCLEOTIDE SEQUENCE</scope>
    <source>
        <strain evidence="2">10532</strain>
    </source>
</reference>
<keyword evidence="1" id="KW-0802">TPR repeat</keyword>
<gene>
    <name evidence="2" type="ORF">IAA81_02940</name>
</gene>
<comment type="caution">
    <text evidence="2">The sequence shown here is derived from an EMBL/GenBank/DDBJ whole genome shotgun (WGS) entry which is preliminary data.</text>
</comment>
<name>A0A9D9HNC4_9SPIR</name>
<dbReference type="AlphaFoldDB" id="A0A9D9HNC4"/>
<dbReference type="Gene3D" id="1.25.40.10">
    <property type="entry name" value="Tetratricopeptide repeat domain"/>
    <property type="match status" value="2"/>
</dbReference>
<reference evidence="2" key="2">
    <citation type="journal article" date="2021" name="PeerJ">
        <title>Extensive microbial diversity within the chicken gut microbiome revealed by metagenomics and culture.</title>
        <authorList>
            <person name="Gilroy R."/>
            <person name="Ravi A."/>
            <person name="Getino M."/>
            <person name="Pursley I."/>
            <person name="Horton D.L."/>
            <person name="Alikhan N.F."/>
            <person name="Baker D."/>
            <person name="Gharbi K."/>
            <person name="Hall N."/>
            <person name="Watson M."/>
            <person name="Adriaenssens E.M."/>
            <person name="Foster-Nyarko E."/>
            <person name="Jarju S."/>
            <person name="Secka A."/>
            <person name="Antonio M."/>
            <person name="Oren A."/>
            <person name="Chaudhuri R.R."/>
            <person name="La Ragione R."/>
            <person name="Hildebrand F."/>
            <person name="Pallen M.J."/>
        </authorList>
    </citation>
    <scope>NUCLEOTIDE SEQUENCE</scope>
    <source>
        <strain evidence="2">10532</strain>
    </source>
</reference>
<evidence type="ECO:0000313" key="2">
    <source>
        <dbReference type="EMBL" id="MBO8457169.1"/>
    </source>
</evidence>
<feature type="repeat" description="TPR" evidence="1">
    <location>
        <begin position="130"/>
        <end position="163"/>
    </location>
</feature>
<dbReference type="PROSITE" id="PS50005">
    <property type="entry name" value="TPR"/>
    <property type="match status" value="1"/>
</dbReference>
<proteinExistence type="predicted"/>
<evidence type="ECO:0000313" key="3">
    <source>
        <dbReference type="Proteomes" id="UP000823638"/>
    </source>
</evidence>
<sequence>MKKNIVFLLFVFFIFSGLLYGQDSLNRGLEAYSRGDWAGAVVSFKRAASENGAASGDAGYWLVMAETAMGDYKSALRDADSFLENYPQDKRYGDMLYQKGRILHLSGKYDDSIVVLGTFANSYPGNEYVSSAVYWIGENLYLLGRFDEAEKMYRKVLAEYPLSVKKEASSYKIQLIEQKEREEELLEILRWSHEESLKVIEEYSRRERNYEQALNAYQKKVSGTIQEMDASSEAELLAEQKKNAQLSDRIETLTAMNGELTSILESMTRDSEAPDSELIKRIQDLKQKAETIKNSGSGT</sequence>
<dbReference type="InterPro" id="IPR019734">
    <property type="entry name" value="TPR_rpt"/>
</dbReference>
<dbReference type="SUPFAM" id="SSF48452">
    <property type="entry name" value="TPR-like"/>
    <property type="match status" value="1"/>
</dbReference>
<protein>
    <submittedName>
        <fullName evidence="2">Tetratricopeptide repeat protein</fullName>
    </submittedName>
</protein>
<dbReference type="EMBL" id="JADIMM010000037">
    <property type="protein sequence ID" value="MBO8457169.1"/>
    <property type="molecule type" value="Genomic_DNA"/>
</dbReference>
<dbReference type="Pfam" id="PF13174">
    <property type="entry name" value="TPR_6"/>
    <property type="match status" value="1"/>
</dbReference>
<dbReference type="Pfam" id="PF13432">
    <property type="entry name" value="TPR_16"/>
    <property type="match status" value="1"/>
</dbReference>